<evidence type="ECO:0000313" key="2">
    <source>
        <dbReference type="Proteomes" id="UP000023152"/>
    </source>
</evidence>
<evidence type="ECO:0000313" key="1">
    <source>
        <dbReference type="EMBL" id="ETO07397.1"/>
    </source>
</evidence>
<accession>X6M1X5</accession>
<dbReference type="Proteomes" id="UP000023152">
    <property type="component" value="Unassembled WGS sequence"/>
</dbReference>
<reference evidence="1 2" key="1">
    <citation type="journal article" date="2013" name="Curr. Biol.">
        <title>The Genome of the Foraminiferan Reticulomyxa filosa.</title>
        <authorList>
            <person name="Glockner G."/>
            <person name="Hulsmann N."/>
            <person name="Schleicher M."/>
            <person name="Noegel A.A."/>
            <person name="Eichinger L."/>
            <person name="Gallinger C."/>
            <person name="Pawlowski J."/>
            <person name="Sierra R."/>
            <person name="Euteneuer U."/>
            <person name="Pillet L."/>
            <person name="Moustafa A."/>
            <person name="Platzer M."/>
            <person name="Groth M."/>
            <person name="Szafranski K."/>
            <person name="Schliwa M."/>
        </authorList>
    </citation>
    <scope>NUCLEOTIDE SEQUENCE [LARGE SCALE GENOMIC DNA]</scope>
</reference>
<name>X6M1X5_RETFI</name>
<dbReference type="AlphaFoldDB" id="X6M1X5"/>
<keyword evidence="2" id="KW-1185">Reference proteome</keyword>
<gene>
    <name evidence="1" type="ORF">RFI_29995</name>
</gene>
<sequence length="284" mass="32248">LAIGCSNIKKKKGPCRKKMEGAMKTQSKTTETLSVRVFGDSSANISFPSHSSREMQTSCSIFTPTCCKRSHAETTINVSETTEAKCEFAFSELSKNIETILTLGQFETQSTNQYQVLHLNVKQYPIQLLSGNKQLLIRNFVECITPFPINATQMLAHAICATESAFPNASPQICCPFSYKCNKNKEFDVFIELIEKLYFDQALDSKHLWFLLEKVGYGQDPLVQKILCSRTHPEQHAEVKSFFDKWIYVIERHWNESVFKRVTGELLGMISNKNAVQLNVHCIV</sequence>
<feature type="non-terminal residue" evidence="1">
    <location>
        <position position="1"/>
    </location>
</feature>
<protein>
    <submittedName>
        <fullName evidence="1">Uncharacterized protein</fullName>
    </submittedName>
</protein>
<comment type="caution">
    <text evidence="1">The sequence shown here is derived from an EMBL/GenBank/DDBJ whole genome shotgun (WGS) entry which is preliminary data.</text>
</comment>
<organism evidence="1 2">
    <name type="scientific">Reticulomyxa filosa</name>
    <dbReference type="NCBI Taxonomy" id="46433"/>
    <lineage>
        <taxon>Eukaryota</taxon>
        <taxon>Sar</taxon>
        <taxon>Rhizaria</taxon>
        <taxon>Retaria</taxon>
        <taxon>Foraminifera</taxon>
        <taxon>Monothalamids</taxon>
        <taxon>Reticulomyxidae</taxon>
        <taxon>Reticulomyxa</taxon>
    </lineage>
</organism>
<dbReference type="EMBL" id="ASPP01026195">
    <property type="protein sequence ID" value="ETO07397.1"/>
    <property type="molecule type" value="Genomic_DNA"/>
</dbReference>
<proteinExistence type="predicted"/>